<accession>A0A7N0RHV3</accession>
<dbReference type="PANTHER" id="PTHR48047:SF229">
    <property type="entry name" value="UDP-GLYCOSYLTRANSFERASE 73C3-RELATED"/>
    <property type="match status" value="1"/>
</dbReference>
<dbReference type="Gramene" id="Kaladp0011s0631.1.v1.1">
    <property type="protein sequence ID" value="Kaladp0011s0631.1.v1.1"/>
    <property type="gene ID" value="Kaladp0011s0631.v1.1"/>
</dbReference>
<dbReference type="AlphaFoldDB" id="A0A7N0RHV3"/>
<keyword evidence="3" id="KW-1185">Reference proteome</keyword>
<dbReference type="EnsemblPlants" id="Kaladp0011s0631.1.v1.1">
    <property type="protein sequence ID" value="Kaladp0011s0631.1.v1.1"/>
    <property type="gene ID" value="Kaladp0011s0631.v1.1"/>
</dbReference>
<protein>
    <submittedName>
        <fullName evidence="2">Uncharacterized protein</fullName>
    </submittedName>
</protein>
<sequence>MVRPQLLTSNGSIRPQLLTSNHCGSNGMIRPPIGNYNTKNGVIRPQLTTSNSSAPIHNRDGQPSDALVKPQVETLLLLQDKKTTHPEKSSCCLVADMFFIFASEVAAKFGIPNVVFINGQSCFSSLCAHRKLTSNILVTVPDDLFDNILTFLVCPTKTSFTASQVKSTADPEREGGYEEAKQKKIWSVGPVSMFDDKDLADVSEVKHPRSGAGNDKSKDLLQQLMGQNGFEERVKIKQGSHSWVDIIHHPIRGSQQFIKARGLVIWGWAPQVLILSHRAVGGLLTHSGTNFVTGRRLAGAGPPGQWVGRF</sequence>
<dbReference type="GO" id="GO:0035251">
    <property type="term" value="F:UDP-glucosyltransferase activity"/>
    <property type="evidence" value="ECO:0007669"/>
    <property type="project" value="TreeGrafter"/>
</dbReference>
<dbReference type="SUPFAM" id="SSF53756">
    <property type="entry name" value="UDP-Glycosyltransferase/glycogen phosphorylase"/>
    <property type="match status" value="1"/>
</dbReference>
<reference evidence="2" key="1">
    <citation type="submission" date="2021-01" db="UniProtKB">
        <authorList>
            <consortium name="EnsemblPlants"/>
        </authorList>
    </citation>
    <scope>IDENTIFICATION</scope>
</reference>
<evidence type="ECO:0000313" key="3">
    <source>
        <dbReference type="Proteomes" id="UP000594263"/>
    </source>
</evidence>
<proteinExistence type="inferred from homology"/>
<dbReference type="Gene3D" id="3.40.50.2000">
    <property type="entry name" value="Glycogen Phosphorylase B"/>
    <property type="match status" value="2"/>
</dbReference>
<name>A0A7N0RHV3_KALFE</name>
<dbReference type="PANTHER" id="PTHR48047">
    <property type="entry name" value="GLYCOSYLTRANSFERASE"/>
    <property type="match status" value="1"/>
</dbReference>
<dbReference type="Proteomes" id="UP000594263">
    <property type="component" value="Unplaced"/>
</dbReference>
<evidence type="ECO:0000256" key="1">
    <source>
        <dbReference type="ARBA" id="ARBA00009995"/>
    </source>
</evidence>
<evidence type="ECO:0000313" key="2">
    <source>
        <dbReference type="EnsemblPlants" id="Kaladp0011s0631.1.v1.1"/>
    </source>
</evidence>
<comment type="similarity">
    <text evidence="1">Belongs to the UDP-glycosyltransferase family.</text>
</comment>
<organism evidence="2 3">
    <name type="scientific">Kalanchoe fedtschenkoi</name>
    <name type="common">Lavender scallops</name>
    <name type="synonym">South American air plant</name>
    <dbReference type="NCBI Taxonomy" id="63787"/>
    <lineage>
        <taxon>Eukaryota</taxon>
        <taxon>Viridiplantae</taxon>
        <taxon>Streptophyta</taxon>
        <taxon>Embryophyta</taxon>
        <taxon>Tracheophyta</taxon>
        <taxon>Spermatophyta</taxon>
        <taxon>Magnoliopsida</taxon>
        <taxon>eudicotyledons</taxon>
        <taxon>Gunneridae</taxon>
        <taxon>Pentapetalae</taxon>
        <taxon>Saxifragales</taxon>
        <taxon>Crassulaceae</taxon>
        <taxon>Kalanchoe</taxon>
    </lineage>
</organism>